<evidence type="ECO:0000256" key="4">
    <source>
        <dbReference type="ARBA" id="ARBA00022989"/>
    </source>
</evidence>
<dbReference type="NCBIfam" id="TIGR00360">
    <property type="entry name" value="ComEC_N-term"/>
    <property type="match status" value="1"/>
</dbReference>
<evidence type="ECO:0000313" key="8">
    <source>
        <dbReference type="EMBL" id="GLB46989.1"/>
    </source>
</evidence>
<dbReference type="SMART" id="SM00849">
    <property type="entry name" value="Lactamase_B"/>
    <property type="match status" value="1"/>
</dbReference>
<feature type="transmembrane region" description="Helical" evidence="6">
    <location>
        <begin position="275"/>
        <end position="295"/>
    </location>
</feature>
<accession>A0A9W6ETF8</accession>
<dbReference type="SUPFAM" id="SSF56281">
    <property type="entry name" value="Metallo-hydrolase/oxidoreductase"/>
    <property type="match status" value="1"/>
</dbReference>
<keyword evidence="3 6" id="KW-0812">Transmembrane</keyword>
<feature type="transmembrane region" description="Helical" evidence="6">
    <location>
        <begin position="156"/>
        <end position="180"/>
    </location>
</feature>
<dbReference type="Proteomes" id="UP001144204">
    <property type="component" value="Unassembled WGS sequence"/>
</dbReference>
<dbReference type="InterPro" id="IPR004797">
    <property type="entry name" value="Competence_ComEC/Rec2"/>
</dbReference>
<dbReference type="Pfam" id="PF00753">
    <property type="entry name" value="Lactamase_B"/>
    <property type="match status" value="1"/>
</dbReference>
<reference evidence="8" key="1">
    <citation type="submission" date="2022-07" db="EMBL/GenBank/DDBJ databases">
        <authorList>
            <person name="Kouya T."/>
            <person name="Ishiyama Y."/>
        </authorList>
    </citation>
    <scope>NUCLEOTIDE SEQUENCE</scope>
    <source>
        <strain evidence="8">WR16-4</strain>
    </source>
</reference>
<dbReference type="PANTHER" id="PTHR30619">
    <property type="entry name" value="DNA INTERNALIZATION/COMPETENCE PROTEIN COMEC/REC2"/>
    <property type="match status" value="1"/>
</dbReference>
<feature type="transmembrane region" description="Helical" evidence="6">
    <location>
        <begin position="363"/>
        <end position="380"/>
    </location>
</feature>
<evidence type="ECO:0000256" key="3">
    <source>
        <dbReference type="ARBA" id="ARBA00022692"/>
    </source>
</evidence>
<dbReference type="InterPro" id="IPR052159">
    <property type="entry name" value="Competence_DNA_uptake"/>
</dbReference>
<reference evidence="8" key="2">
    <citation type="journal article" date="2023" name="PLoS ONE">
        <title>Philodulcilactobacillus myokoensis gen. nov., sp. nov., a fructophilic, acidophilic, and agar-phobic lactic acid bacterium isolated from fermented vegetable extracts.</title>
        <authorList>
            <person name="Kouya T."/>
            <person name="Ishiyama Y."/>
            <person name="Ohashi S."/>
            <person name="Kumakubo R."/>
            <person name="Yamazaki T."/>
            <person name="Otaki T."/>
        </authorList>
    </citation>
    <scope>NUCLEOTIDE SEQUENCE</scope>
    <source>
        <strain evidence="8">WR16-4</strain>
    </source>
</reference>
<keyword evidence="9" id="KW-1185">Reference proteome</keyword>
<gene>
    <name evidence="8" type="primary">comEC</name>
    <name evidence="8" type="ORF">WR164_09680</name>
</gene>
<dbReference type="AlphaFoldDB" id="A0A9W6ETF8"/>
<evidence type="ECO:0000259" key="7">
    <source>
        <dbReference type="SMART" id="SM00849"/>
    </source>
</evidence>
<sequence>MINHKQMQVQIYPDDIQYDGDYYHGRGWSDGLNQHLIISGYAKNDDDLNQIKQTNHVSGTWLVNADVSPIKSPTNVNQFNASRFYQSQNISNQVKINQMIQFKPDHSLIAMIHNLRFKMMQSMDQLPHPLNLYGLSLILGSMNNDFNSELTGIKQLGLIHLFSISGLHVYYIVNMLELFFIYLRMKREDYRLLIMALLPVYFVIAGSSIGLLRSILMVETILTTKFLKINLNPLDVWSITLLINLFLYPQMLIQFGCQLSYALSFGLIFTNHFSFLKQTALMNLIGLPIIIYHIYQWHLLTMFANLLILPLFSILIFPMVIIGCSVGLFIPIVGQIIAQILQFFDAFVNLIGNLPGNIMFGKLNIYITLILFLITFSIIAVQRKFKILFLIMLYAVSFLSIHFPFNGEVSYFDVGQGDSFLVREPFNKTITLIDTGGKITFGNQPQTNHYQADGISINYLHSIGIDWIDNLCISHQDADHCGDLPAFLSEMKVKRLFIPLGMVNNQHFMNRIDPYINKTKIIQVKANDHINGLPFDIVHPFVQGLGNNHDSMVLNGYFGGLKWLFMGDLDQAGENDIIQKMPNLRTDVLKVGHHGSNTSSSNEFLNAVQPKIAIISAGRNNRYHHPNPETIVKIKQRHMIEYNTQTNGMITYRYFNHYGSWHPFIKNSN</sequence>
<feature type="transmembrane region" description="Helical" evidence="6">
    <location>
        <begin position="236"/>
        <end position="263"/>
    </location>
</feature>
<feature type="transmembrane region" description="Helical" evidence="6">
    <location>
        <begin position="192"/>
        <end position="216"/>
    </location>
</feature>
<dbReference type="GO" id="GO:0005886">
    <property type="term" value="C:plasma membrane"/>
    <property type="evidence" value="ECO:0007669"/>
    <property type="project" value="UniProtKB-SubCell"/>
</dbReference>
<dbReference type="PANTHER" id="PTHR30619:SF1">
    <property type="entry name" value="RECOMBINATION PROTEIN 2"/>
    <property type="match status" value="1"/>
</dbReference>
<dbReference type="InterPro" id="IPR036866">
    <property type="entry name" value="RibonucZ/Hydroxyglut_hydro"/>
</dbReference>
<feature type="transmembrane region" description="Helical" evidence="6">
    <location>
        <begin position="301"/>
        <end position="321"/>
    </location>
</feature>
<name>A0A9W6ETF8_9LACO</name>
<dbReference type="Gene3D" id="3.60.15.10">
    <property type="entry name" value="Ribonuclease Z/Hydroxyacylglutathione hydrolase-like"/>
    <property type="match status" value="1"/>
</dbReference>
<dbReference type="EMBL" id="BRPL01000002">
    <property type="protein sequence ID" value="GLB46989.1"/>
    <property type="molecule type" value="Genomic_DNA"/>
</dbReference>
<feature type="transmembrane region" description="Helical" evidence="6">
    <location>
        <begin position="387"/>
        <end position="405"/>
    </location>
</feature>
<dbReference type="InterPro" id="IPR001279">
    <property type="entry name" value="Metallo-B-lactamas"/>
</dbReference>
<keyword evidence="2" id="KW-1003">Cell membrane</keyword>
<comment type="subcellular location">
    <subcellularLocation>
        <location evidence="1">Cell membrane</location>
        <topology evidence="1">Multi-pass membrane protein</topology>
    </subcellularLocation>
</comment>
<evidence type="ECO:0000256" key="5">
    <source>
        <dbReference type="ARBA" id="ARBA00023136"/>
    </source>
</evidence>
<dbReference type="InterPro" id="IPR004477">
    <property type="entry name" value="ComEC_N"/>
</dbReference>
<comment type="caution">
    <text evidence="8">The sequence shown here is derived from an EMBL/GenBank/DDBJ whole genome shotgun (WGS) entry which is preliminary data.</text>
</comment>
<dbReference type="Pfam" id="PF03772">
    <property type="entry name" value="Competence"/>
    <property type="match status" value="1"/>
</dbReference>
<protein>
    <submittedName>
        <fullName evidence="8">DNA internalization-related competence protein ComEC/Rec2</fullName>
    </submittedName>
</protein>
<keyword evidence="4 6" id="KW-1133">Transmembrane helix</keyword>
<feature type="domain" description="Metallo-beta-lactamase" evidence="7">
    <location>
        <begin position="416"/>
        <end position="619"/>
    </location>
</feature>
<evidence type="ECO:0000256" key="1">
    <source>
        <dbReference type="ARBA" id="ARBA00004651"/>
    </source>
</evidence>
<dbReference type="GO" id="GO:0030420">
    <property type="term" value="P:establishment of competence for transformation"/>
    <property type="evidence" value="ECO:0007669"/>
    <property type="project" value="InterPro"/>
</dbReference>
<organism evidence="8 9">
    <name type="scientific">Philodulcilactobacillus myokoensis</name>
    <dbReference type="NCBI Taxonomy" id="2929573"/>
    <lineage>
        <taxon>Bacteria</taxon>
        <taxon>Bacillati</taxon>
        <taxon>Bacillota</taxon>
        <taxon>Bacilli</taxon>
        <taxon>Lactobacillales</taxon>
        <taxon>Lactobacillaceae</taxon>
        <taxon>Philodulcilactobacillus</taxon>
    </lineage>
</organism>
<dbReference type="NCBIfam" id="TIGR00361">
    <property type="entry name" value="ComEC_Rec2"/>
    <property type="match status" value="1"/>
</dbReference>
<proteinExistence type="predicted"/>
<evidence type="ECO:0000256" key="2">
    <source>
        <dbReference type="ARBA" id="ARBA00022475"/>
    </source>
</evidence>
<evidence type="ECO:0000256" key="6">
    <source>
        <dbReference type="SAM" id="Phobius"/>
    </source>
</evidence>
<dbReference type="InterPro" id="IPR035681">
    <property type="entry name" value="ComA-like_MBL"/>
</dbReference>
<evidence type="ECO:0000313" key="9">
    <source>
        <dbReference type="Proteomes" id="UP001144204"/>
    </source>
</evidence>
<keyword evidence="5 6" id="KW-0472">Membrane</keyword>
<dbReference type="CDD" id="cd07731">
    <property type="entry name" value="ComA-like_MBL-fold"/>
    <property type="match status" value="1"/>
</dbReference>